<dbReference type="SUPFAM" id="SSF82861">
    <property type="entry name" value="Mechanosensitive channel protein MscS (YggB), transmembrane region"/>
    <property type="match status" value="1"/>
</dbReference>
<dbReference type="Pfam" id="PF00924">
    <property type="entry name" value="MS_channel_2nd"/>
    <property type="match status" value="1"/>
</dbReference>
<evidence type="ECO:0000256" key="6">
    <source>
        <dbReference type="ARBA" id="ARBA00023136"/>
    </source>
</evidence>
<dbReference type="Pfam" id="PF21082">
    <property type="entry name" value="MS_channel_3rd"/>
    <property type="match status" value="1"/>
</dbReference>
<keyword evidence="12" id="KW-1185">Reference proteome</keyword>
<comment type="similarity">
    <text evidence="2">Belongs to the MscS (TC 1.A.23) family.</text>
</comment>
<feature type="domain" description="Mechanosensitive ion channel MscS" evidence="8">
    <location>
        <begin position="131"/>
        <end position="198"/>
    </location>
</feature>
<dbReference type="RefSeq" id="WP_151143117.1">
    <property type="nucleotide sequence ID" value="NZ_WAGX01000004.1"/>
</dbReference>
<dbReference type="PANTHER" id="PTHR30221">
    <property type="entry name" value="SMALL-CONDUCTANCE MECHANOSENSITIVE CHANNEL"/>
    <property type="match status" value="1"/>
</dbReference>
<evidence type="ECO:0000256" key="4">
    <source>
        <dbReference type="ARBA" id="ARBA00022692"/>
    </source>
</evidence>
<evidence type="ECO:0000259" key="9">
    <source>
        <dbReference type="Pfam" id="PF21082"/>
    </source>
</evidence>
<organism evidence="11 12">
    <name type="scientific">Candidatus Galacturonatibacter soehngenii</name>
    <dbReference type="NCBI Taxonomy" id="2307010"/>
    <lineage>
        <taxon>Bacteria</taxon>
        <taxon>Bacillati</taxon>
        <taxon>Bacillota</taxon>
        <taxon>Clostridia</taxon>
        <taxon>Lachnospirales</taxon>
        <taxon>Lachnospiraceae</taxon>
        <taxon>Candidatus Galacturonatibacter</taxon>
    </lineage>
</organism>
<name>A0A7V7QMY7_9FIRM</name>
<dbReference type="OrthoDB" id="9809206at2"/>
<protein>
    <submittedName>
        <fullName evidence="11">Mechanosensitive ion channel</fullName>
    </submittedName>
</protein>
<dbReference type="InterPro" id="IPR010920">
    <property type="entry name" value="LSM_dom_sf"/>
</dbReference>
<feature type="domain" description="Mechanosensitive ion channel MscS C-terminal" evidence="9">
    <location>
        <begin position="206"/>
        <end position="287"/>
    </location>
</feature>
<keyword evidence="5 7" id="KW-1133">Transmembrane helix</keyword>
<keyword evidence="4 7" id="KW-0812">Transmembrane</keyword>
<dbReference type="InterPro" id="IPR045275">
    <property type="entry name" value="MscS_archaea/bacteria_type"/>
</dbReference>
<dbReference type="Gene3D" id="3.30.70.100">
    <property type="match status" value="1"/>
</dbReference>
<dbReference type="Pfam" id="PF21088">
    <property type="entry name" value="MS_channel_1st"/>
    <property type="match status" value="1"/>
</dbReference>
<dbReference type="SUPFAM" id="SSF82689">
    <property type="entry name" value="Mechanosensitive channel protein MscS (YggB), C-terminal domain"/>
    <property type="match status" value="1"/>
</dbReference>
<evidence type="ECO:0000256" key="5">
    <source>
        <dbReference type="ARBA" id="ARBA00022989"/>
    </source>
</evidence>
<evidence type="ECO:0000256" key="7">
    <source>
        <dbReference type="SAM" id="Phobius"/>
    </source>
</evidence>
<proteinExistence type="inferred from homology"/>
<dbReference type="InterPro" id="IPR011014">
    <property type="entry name" value="MscS_channel_TM-2"/>
</dbReference>
<dbReference type="AlphaFoldDB" id="A0A7V7QMY7"/>
<dbReference type="InterPro" id="IPR011066">
    <property type="entry name" value="MscS_channel_C_sf"/>
</dbReference>
<gene>
    <name evidence="11" type="ORF">F7O84_06305</name>
</gene>
<evidence type="ECO:0000256" key="3">
    <source>
        <dbReference type="ARBA" id="ARBA00022475"/>
    </source>
</evidence>
<dbReference type="InterPro" id="IPR023408">
    <property type="entry name" value="MscS_beta-dom_sf"/>
</dbReference>
<reference evidence="11 12" key="2">
    <citation type="submission" date="2020-02" db="EMBL/GenBank/DDBJ databases">
        <title>Candidatus Galacturonibacter soehngenii shows hetero-acetogenic catabolism of galacturonic acid but lacks a canonical carbon monoxide dehydrogenase/acetyl-CoA synthase complex.</title>
        <authorList>
            <person name="Diender M."/>
            <person name="Stouten G.R."/>
            <person name="Petersen J.F."/>
            <person name="Nielsen P.H."/>
            <person name="Dueholm M.S."/>
            <person name="Pronk J.T."/>
            <person name="Van Loosdrecht M.C.M."/>
        </authorList>
    </citation>
    <scope>NUCLEOTIDE SEQUENCE [LARGE SCALE GENOMIC DNA]</scope>
    <source>
        <strain evidence="11">GalUA</strain>
    </source>
</reference>
<dbReference type="Pfam" id="PF05552">
    <property type="entry name" value="MS_channel_1st_1"/>
    <property type="match status" value="1"/>
</dbReference>
<dbReference type="GO" id="GO:0005886">
    <property type="term" value="C:plasma membrane"/>
    <property type="evidence" value="ECO:0007669"/>
    <property type="project" value="UniProtKB-SubCell"/>
</dbReference>
<feature type="domain" description="Mechanosensitive ion channel transmembrane helices 2/3" evidence="10">
    <location>
        <begin position="89"/>
        <end position="129"/>
    </location>
</feature>
<evidence type="ECO:0000259" key="8">
    <source>
        <dbReference type="Pfam" id="PF00924"/>
    </source>
</evidence>
<reference evidence="11 12" key="1">
    <citation type="submission" date="2019-09" db="EMBL/GenBank/DDBJ databases">
        <authorList>
            <person name="Valk L.C."/>
        </authorList>
    </citation>
    <scope>NUCLEOTIDE SEQUENCE [LARGE SCALE GENOMIC DNA]</scope>
    <source>
        <strain evidence="11">GalUA</strain>
    </source>
</reference>
<keyword evidence="3" id="KW-1003">Cell membrane</keyword>
<dbReference type="Gene3D" id="2.30.30.60">
    <property type="match status" value="1"/>
</dbReference>
<comment type="subcellular location">
    <subcellularLocation>
        <location evidence="1">Cell membrane</location>
        <topology evidence="1">Multi-pass membrane protein</topology>
    </subcellularLocation>
</comment>
<dbReference type="SUPFAM" id="SSF50182">
    <property type="entry name" value="Sm-like ribonucleoproteins"/>
    <property type="match status" value="1"/>
</dbReference>
<feature type="transmembrane region" description="Helical" evidence="7">
    <location>
        <begin position="92"/>
        <end position="116"/>
    </location>
</feature>
<evidence type="ECO:0000313" key="11">
    <source>
        <dbReference type="EMBL" id="KAB1439988.1"/>
    </source>
</evidence>
<dbReference type="InterPro" id="IPR008910">
    <property type="entry name" value="MSC_TM_helix"/>
</dbReference>
<feature type="transmembrane region" description="Helical" evidence="7">
    <location>
        <begin position="37"/>
        <end position="57"/>
    </location>
</feature>
<evidence type="ECO:0000256" key="2">
    <source>
        <dbReference type="ARBA" id="ARBA00008017"/>
    </source>
</evidence>
<dbReference type="EMBL" id="WAGX01000004">
    <property type="protein sequence ID" value="KAB1439988.1"/>
    <property type="molecule type" value="Genomic_DNA"/>
</dbReference>
<dbReference type="InterPro" id="IPR006685">
    <property type="entry name" value="MscS_channel_2nd"/>
</dbReference>
<dbReference type="Gene3D" id="1.10.287.1260">
    <property type="match status" value="1"/>
</dbReference>
<keyword evidence="6 7" id="KW-0472">Membrane</keyword>
<accession>A0A7V7QMY7</accession>
<dbReference type="InterPro" id="IPR049278">
    <property type="entry name" value="MS_channel_C"/>
</dbReference>
<evidence type="ECO:0000313" key="12">
    <source>
        <dbReference type="Proteomes" id="UP000461768"/>
    </source>
</evidence>
<dbReference type="InterPro" id="IPR049142">
    <property type="entry name" value="MS_channel_1st"/>
</dbReference>
<dbReference type="Proteomes" id="UP000461768">
    <property type="component" value="Unassembled WGS sequence"/>
</dbReference>
<evidence type="ECO:0000259" key="10">
    <source>
        <dbReference type="Pfam" id="PF21088"/>
    </source>
</evidence>
<comment type="caution">
    <text evidence="11">The sequence shown here is derived from an EMBL/GenBank/DDBJ whole genome shotgun (WGS) entry which is preliminary data.</text>
</comment>
<dbReference type="GO" id="GO:0008381">
    <property type="term" value="F:mechanosensitive monoatomic ion channel activity"/>
    <property type="evidence" value="ECO:0007669"/>
    <property type="project" value="InterPro"/>
</dbReference>
<evidence type="ECO:0000256" key="1">
    <source>
        <dbReference type="ARBA" id="ARBA00004651"/>
    </source>
</evidence>
<feature type="transmembrane region" description="Helical" evidence="7">
    <location>
        <begin position="122"/>
        <end position="144"/>
    </location>
</feature>
<sequence length="306" mass="34279">MLLATVANTQDTIGEIKEFQEQIAKEPNVILEYFKGWIPNITNFAVNILLSILIYFIGKKIIKIILKIVEKSCVRTGVDEGAIRFIISVIRILLYIVLALIIGDIFGIQSTSVVAILGSAGIAIGLALQGSLSNFAGGILLLILKPFKIGDYIIEHSNGNEGTVTNIDIFYTKLLTADNKMIAMPNGNLINSSLTNVTNEAIRRLDITVDISYDSDLKKAKQLMEEILIKDEARLEYRDLNVFVSELTNSSVLIGGRMWVKTENYWPAKWRIIELVKVTFDENNIQIPYQQLDVTIKNDLKQNKES</sequence>
<dbReference type="PANTHER" id="PTHR30221:SF1">
    <property type="entry name" value="SMALL-CONDUCTANCE MECHANOSENSITIVE CHANNEL"/>
    <property type="match status" value="1"/>
</dbReference>